<dbReference type="HOGENOM" id="CLU_001570_14_11_1"/>
<keyword evidence="8 13" id="KW-0560">Oxidoreductase</keyword>
<evidence type="ECO:0000256" key="2">
    <source>
        <dbReference type="ARBA" id="ARBA00004370"/>
    </source>
</evidence>
<evidence type="ECO:0000256" key="9">
    <source>
        <dbReference type="ARBA" id="ARBA00023004"/>
    </source>
</evidence>
<evidence type="ECO:0000256" key="3">
    <source>
        <dbReference type="ARBA" id="ARBA00010617"/>
    </source>
</evidence>
<sequence length="495" mass="55589">MSPTLSAGLHTSCGIAVAAVVLVATIWRHVNNPLYHFPGPRTAAWSNLLHSWTFLGGHQPRDILALHEKYGPVVRTSPNELSFNSAQSWKDIYGFRPGHRTFIKSIFYDGGSFADQAHSIVSERDPVVHGKMRKHLSHAFSDRSLTAQEDLISEMIDLFISQMEKLGGDPEGLNIVKWFNLLTFDIIGSLAFGQPFGGLESAKFHPWIDLVTNALQQGALADFMLRFPFMALVMKKLLPGTIKKLVQDTRTHEAYTMNLVQKRLSRQTERPDFLTRMLERGEEGELSDIQIAAHSSDFVTAGSETTATTLACVSYYLMRNPPVLEKLQREIRSAFNSYDEIDAKRTAQLPYLNAVCLEGMRLYAPLPLGLPRVVPEGGDTVDGYFLPAGVIVSTNPIAAGQSSANFKEPLEFKPERWLVPDNKDILDASQPFSLGARGCLGRNLAWMEMNTILSKLHWKFDLELLNTDVDWQRDSRMYTLWKKPELRVKVMPRGA</sequence>
<dbReference type="GO" id="GO:0005506">
    <property type="term" value="F:iron ion binding"/>
    <property type="evidence" value="ECO:0007669"/>
    <property type="project" value="InterPro"/>
</dbReference>
<dbReference type="Gene3D" id="1.10.630.10">
    <property type="entry name" value="Cytochrome P450"/>
    <property type="match status" value="1"/>
</dbReference>
<keyword evidence="4 12" id="KW-0349">Heme</keyword>
<dbReference type="PRINTS" id="PR00385">
    <property type="entry name" value="P450"/>
</dbReference>
<dbReference type="SUPFAM" id="SSF48264">
    <property type="entry name" value="Cytochrome P450"/>
    <property type="match status" value="1"/>
</dbReference>
<dbReference type="Proteomes" id="UP000030641">
    <property type="component" value="Unassembled WGS sequence"/>
</dbReference>
<dbReference type="RefSeq" id="XP_013346602.1">
    <property type="nucleotide sequence ID" value="XM_013491148.1"/>
</dbReference>
<organism evidence="15 16">
    <name type="scientific">Aureobasidium subglaciale (strain EXF-2481)</name>
    <name type="common">Aureobasidium pullulans var. subglaciale</name>
    <dbReference type="NCBI Taxonomy" id="1043005"/>
    <lineage>
        <taxon>Eukaryota</taxon>
        <taxon>Fungi</taxon>
        <taxon>Dikarya</taxon>
        <taxon>Ascomycota</taxon>
        <taxon>Pezizomycotina</taxon>
        <taxon>Dothideomycetes</taxon>
        <taxon>Dothideomycetidae</taxon>
        <taxon>Dothideales</taxon>
        <taxon>Saccotheciaceae</taxon>
        <taxon>Aureobasidium</taxon>
    </lineage>
</organism>
<evidence type="ECO:0000256" key="8">
    <source>
        <dbReference type="ARBA" id="ARBA00023002"/>
    </source>
</evidence>
<accession>A0A074YPW9</accession>
<dbReference type="InterPro" id="IPR017972">
    <property type="entry name" value="Cyt_P450_CS"/>
</dbReference>
<dbReference type="InParanoid" id="A0A074YPW9"/>
<evidence type="ECO:0000256" key="14">
    <source>
        <dbReference type="SAM" id="Phobius"/>
    </source>
</evidence>
<keyword evidence="9 12" id="KW-0408">Iron</keyword>
<dbReference type="GO" id="GO:0004497">
    <property type="term" value="F:monooxygenase activity"/>
    <property type="evidence" value="ECO:0007669"/>
    <property type="project" value="UniProtKB-KW"/>
</dbReference>
<keyword evidence="11 14" id="KW-0472">Membrane</keyword>
<evidence type="ECO:0000256" key="1">
    <source>
        <dbReference type="ARBA" id="ARBA00001971"/>
    </source>
</evidence>
<keyword evidence="16" id="KW-1185">Reference proteome</keyword>
<evidence type="ECO:0000256" key="12">
    <source>
        <dbReference type="PIRSR" id="PIRSR602401-1"/>
    </source>
</evidence>
<dbReference type="InterPro" id="IPR050121">
    <property type="entry name" value="Cytochrome_P450_monoxygenase"/>
</dbReference>
<comment type="similarity">
    <text evidence="3 13">Belongs to the cytochrome P450 family.</text>
</comment>
<reference evidence="15 16" key="1">
    <citation type="journal article" date="2014" name="BMC Genomics">
        <title>Genome sequencing of four Aureobasidium pullulans varieties: biotechnological potential, stress tolerance, and description of new species.</title>
        <authorList>
            <person name="Gostin Ar C."/>
            <person name="Ohm R.A."/>
            <person name="Kogej T."/>
            <person name="Sonjak S."/>
            <person name="Turk M."/>
            <person name="Zajc J."/>
            <person name="Zalar P."/>
            <person name="Grube M."/>
            <person name="Sun H."/>
            <person name="Han J."/>
            <person name="Sharma A."/>
            <person name="Chiniquy J."/>
            <person name="Ngan C.Y."/>
            <person name="Lipzen A."/>
            <person name="Barry K."/>
            <person name="Grigoriev I.V."/>
            <person name="Gunde-Cimerman N."/>
        </authorList>
    </citation>
    <scope>NUCLEOTIDE SEQUENCE [LARGE SCALE GENOMIC DNA]</scope>
    <source>
        <strain evidence="15 16">EXF-2481</strain>
    </source>
</reference>
<dbReference type="PANTHER" id="PTHR24305">
    <property type="entry name" value="CYTOCHROME P450"/>
    <property type="match status" value="1"/>
</dbReference>
<evidence type="ECO:0000256" key="11">
    <source>
        <dbReference type="ARBA" id="ARBA00023136"/>
    </source>
</evidence>
<proteinExistence type="inferred from homology"/>
<dbReference type="GeneID" id="25362558"/>
<dbReference type="EMBL" id="KL584752">
    <property type="protein sequence ID" value="KEQ98174.1"/>
    <property type="molecule type" value="Genomic_DNA"/>
</dbReference>
<dbReference type="InterPro" id="IPR002401">
    <property type="entry name" value="Cyt_P450_E_grp-I"/>
</dbReference>
<keyword evidence="7 14" id="KW-1133">Transmembrane helix</keyword>
<keyword evidence="5 14" id="KW-0812">Transmembrane</keyword>
<evidence type="ECO:0000256" key="10">
    <source>
        <dbReference type="ARBA" id="ARBA00023033"/>
    </source>
</evidence>
<dbReference type="FunFam" id="1.10.630.10:FF:000158">
    <property type="entry name" value="Cytochrome P450, putative (Eurofung)"/>
    <property type="match status" value="1"/>
</dbReference>
<evidence type="ECO:0000256" key="5">
    <source>
        <dbReference type="ARBA" id="ARBA00022692"/>
    </source>
</evidence>
<dbReference type="AlphaFoldDB" id="A0A074YPW9"/>
<keyword evidence="6 12" id="KW-0479">Metal-binding</keyword>
<evidence type="ECO:0000256" key="13">
    <source>
        <dbReference type="RuleBase" id="RU000461"/>
    </source>
</evidence>
<evidence type="ECO:0000313" key="16">
    <source>
        <dbReference type="Proteomes" id="UP000030641"/>
    </source>
</evidence>
<feature type="binding site" description="axial binding residue" evidence="12">
    <location>
        <position position="439"/>
    </location>
    <ligand>
        <name>heme</name>
        <dbReference type="ChEBI" id="CHEBI:30413"/>
    </ligand>
    <ligandPart>
        <name>Fe</name>
        <dbReference type="ChEBI" id="CHEBI:18248"/>
    </ligandPart>
</feature>
<evidence type="ECO:0008006" key="17">
    <source>
        <dbReference type="Google" id="ProtNLM"/>
    </source>
</evidence>
<comment type="cofactor">
    <cofactor evidence="1 12">
        <name>heme</name>
        <dbReference type="ChEBI" id="CHEBI:30413"/>
    </cofactor>
</comment>
<protein>
    <recommendedName>
        <fullName evidence="17">Cytochrome P450 monooxygenase</fullName>
    </recommendedName>
</protein>
<dbReference type="PROSITE" id="PS00086">
    <property type="entry name" value="CYTOCHROME_P450"/>
    <property type="match status" value="1"/>
</dbReference>
<name>A0A074YPW9_AURSE</name>
<dbReference type="OrthoDB" id="1470350at2759"/>
<evidence type="ECO:0000313" key="15">
    <source>
        <dbReference type="EMBL" id="KEQ98174.1"/>
    </source>
</evidence>
<evidence type="ECO:0000256" key="4">
    <source>
        <dbReference type="ARBA" id="ARBA00022617"/>
    </source>
</evidence>
<keyword evidence="10 13" id="KW-0503">Monooxygenase</keyword>
<dbReference type="InterPro" id="IPR001128">
    <property type="entry name" value="Cyt_P450"/>
</dbReference>
<dbReference type="InterPro" id="IPR036396">
    <property type="entry name" value="Cyt_P450_sf"/>
</dbReference>
<dbReference type="GO" id="GO:0020037">
    <property type="term" value="F:heme binding"/>
    <property type="evidence" value="ECO:0007669"/>
    <property type="project" value="InterPro"/>
</dbReference>
<comment type="subcellular location">
    <subcellularLocation>
        <location evidence="2">Membrane</location>
    </subcellularLocation>
</comment>
<dbReference type="STRING" id="1043005.A0A074YPW9"/>
<gene>
    <name evidence="15" type="ORF">AUEXF2481DRAFT_2148</name>
</gene>
<dbReference type="GO" id="GO:0016020">
    <property type="term" value="C:membrane"/>
    <property type="evidence" value="ECO:0007669"/>
    <property type="project" value="UniProtKB-SubCell"/>
</dbReference>
<dbReference type="GO" id="GO:0016705">
    <property type="term" value="F:oxidoreductase activity, acting on paired donors, with incorporation or reduction of molecular oxygen"/>
    <property type="evidence" value="ECO:0007669"/>
    <property type="project" value="InterPro"/>
</dbReference>
<evidence type="ECO:0000256" key="7">
    <source>
        <dbReference type="ARBA" id="ARBA00022989"/>
    </source>
</evidence>
<dbReference type="CDD" id="cd11058">
    <property type="entry name" value="CYP60B-like"/>
    <property type="match status" value="1"/>
</dbReference>
<dbReference type="OMA" id="GWMELQT"/>
<feature type="transmembrane region" description="Helical" evidence="14">
    <location>
        <begin position="7"/>
        <end position="27"/>
    </location>
</feature>
<dbReference type="PANTHER" id="PTHR24305:SF161">
    <property type="entry name" value="P450, PUTATIVE (EUROFUNG)-RELATED"/>
    <property type="match status" value="1"/>
</dbReference>
<evidence type="ECO:0000256" key="6">
    <source>
        <dbReference type="ARBA" id="ARBA00022723"/>
    </source>
</evidence>
<dbReference type="Pfam" id="PF00067">
    <property type="entry name" value="p450"/>
    <property type="match status" value="1"/>
</dbReference>
<dbReference type="PRINTS" id="PR00463">
    <property type="entry name" value="EP450I"/>
</dbReference>